<gene>
    <name evidence="2" type="ORF">ACFSE6_06045</name>
</gene>
<evidence type="ECO:0000313" key="3">
    <source>
        <dbReference type="Proteomes" id="UP001597277"/>
    </source>
</evidence>
<accession>A0ABW4L5N0</accession>
<keyword evidence="1" id="KW-1133">Transmembrane helix</keyword>
<dbReference type="Proteomes" id="UP001597277">
    <property type="component" value="Unassembled WGS sequence"/>
</dbReference>
<sequence>MYAAIWRVLPGPTWLKIIEALVLALAVVGVLFTWVFPWAAEELNLLDPTIGEPA</sequence>
<organism evidence="2 3">
    <name type="scientific">Georgenia deserti</name>
    <dbReference type="NCBI Taxonomy" id="2093781"/>
    <lineage>
        <taxon>Bacteria</taxon>
        <taxon>Bacillati</taxon>
        <taxon>Actinomycetota</taxon>
        <taxon>Actinomycetes</taxon>
        <taxon>Micrococcales</taxon>
        <taxon>Bogoriellaceae</taxon>
        <taxon>Georgenia</taxon>
    </lineage>
</organism>
<keyword evidence="1" id="KW-0472">Membrane</keyword>
<dbReference type="RefSeq" id="WP_388003517.1">
    <property type="nucleotide sequence ID" value="NZ_JBHUEE010000002.1"/>
</dbReference>
<reference evidence="3" key="1">
    <citation type="journal article" date="2019" name="Int. J. Syst. Evol. Microbiol.">
        <title>The Global Catalogue of Microorganisms (GCM) 10K type strain sequencing project: providing services to taxonomists for standard genome sequencing and annotation.</title>
        <authorList>
            <consortium name="The Broad Institute Genomics Platform"/>
            <consortium name="The Broad Institute Genome Sequencing Center for Infectious Disease"/>
            <person name="Wu L."/>
            <person name="Ma J."/>
        </authorList>
    </citation>
    <scope>NUCLEOTIDE SEQUENCE [LARGE SCALE GENOMIC DNA]</scope>
    <source>
        <strain evidence="3">JCM 17130</strain>
    </source>
</reference>
<keyword evidence="3" id="KW-1185">Reference proteome</keyword>
<proteinExistence type="predicted"/>
<name>A0ABW4L5N0_9MICO</name>
<protein>
    <submittedName>
        <fullName evidence="2">Uncharacterized protein</fullName>
    </submittedName>
</protein>
<evidence type="ECO:0000313" key="2">
    <source>
        <dbReference type="EMBL" id="MFD1717386.1"/>
    </source>
</evidence>
<keyword evidence="1" id="KW-0812">Transmembrane</keyword>
<comment type="caution">
    <text evidence="2">The sequence shown here is derived from an EMBL/GenBank/DDBJ whole genome shotgun (WGS) entry which is preliminary data.</text>
</comment>
<evidence type="ECO:0000256" key="1">
    <source>
        <dbReference type="SAM" id="Phobius"/>
    </source>
</evidence>
<feature type="transmembrane region" description="Helical" evidence="1">
    <location>
        <begin position="20"/>
        <end position="40"/>
    </location>
</feature>
<dbReference type="EMBL" id="JBHUEE010000002">
    <property type="protein sequence ID" value="MFD1717386.1"/>
    <property type="molecule type" value="Genomic_DNA"/>
</dbReference>